<gene>
    <name evidence="11" type="ORF">DFP86_12126</name>
</gene>
<name>A0A4R7AUN0_9NEIS</name>
<evidence type="ECO:0000256" key="9">
    <source>
        <dbReference type="RuleBase" id="RU368030"/>
    </source>
</evidence>
<dbReference type="InterPro" id="IPR012902">
    <property type="entry name" value="N_methyl_site"/>
</dbReference>
<evidence type="ECO:0000256" key="6">
    <source>
        <dbReference type="ARBA" id="ARBA00022692"/>
    </source>
</evidence>
<evidence type="ECO:0000256" key="1">
    <source>
        <dbReference type="ARBA" id="ARBA00004377"/>
    </source>
</evidence>
<dbReference type="InterPro" id="IPR045584">
    <property type="entry name" value="Pilin-like"/>
</dbReference>
<comment type="PTM">
    <text evidence="9">Cleaved by prepilin peptidase.</text>
</comment>
<dbReference type="PANTHER" id="PTHR38779">
    <property type="entry name" value="TYPE II SECRETION SYSTEM PROTEIN I-RELATED"/>
    <property type="match status" value="1"/>
</dbReference>
<evidence type="ECO:0000259" key="10">
    <source>
        <dbReference type="Pfam" id="PF02501"/>
    </source>
</evidence>
<dbReference type="InterPro" id="IPR003413">
    <property type="entry name" value="T2SS_GspI_C"/>
</dbReference>
<sequence length="123" mass="13651">MKDERGFTLLEVLVALAITAIALAALLRASGLAAENSMTLRERMLAGWVAEDLMAWLQRSDNPPPLGEQRGALSRDDHDWRWHQSVAPSDEEGLLRVEISVQSGRGADYPLASLVSFVPRRRE</sequence>
<keyword evidence="3" id="KW-1003">Cell membrane</keyword>
<comment type="function">
    <text evidence="9">Component of the type II secretion system required for the energy-dependent secretion of extracellular factors such as proteases and toxins from the periplasm.</text>
</comment>
<keyword evidence="8" id="KW-0472">Membrane</keyword>
<evidence type="ECO:0000256" key="7">
    <source>
        <dbReference type="ARBA" id="ARBA00022989"/>
    </source>
</evidence>
<evidence type="ECO:0000256" key="8">
    <source>
        <dbReference type="ARBA" id="ARBA00023136"/>
    </source>
</evidence>
<evidence type="ECO:0000256" key="2">
    <source>
        <dbReference type="ARBA" id="ARBA00008358"/>
    </source>
</evidence>
<comment type="similarity">
    <text evidence="2 9">Belongs to the GSP I family.</text>
</comment>
<evidence type="ECO:0000256" key="5">
    <source>
        <dbReference type="ARBA" id="ARBA00022519"/>
    </source>
</evidence>
<keyword evidence="5 9" id="KW-0997">Cell inner membrane</keyword>
<keyword evidence="7" id="KW-1133">Transmembrane helix</keyword>
<evidence type="ECO:0000313" key="12">
    <source>
        <dbReference type="Proteomes" id="UP000295611"/>
    </source>
</evidence>
<dbReference type="GO" id="GO:0005886">
    <property type="term" value="C:plasma membrane"/>
    <property type="evidence" value="ECO:0007669"/>
    <property type="project" value="UniProtKB-SubCell"/>
</dbReference>
<keyword evidence="6" id="KW-0812">Transmembrane</keyword>
<organism evidence="11 12">
    <name type="scientific">Paludibacterium purpuratum</name>
    <dbReference type="NCBI Taxonomy" id="1144873"/>
    <lineage>
        <taxon>Bacteria</taxon>
        <taxon>Pseudomonadati</taxon>
        <taxon>Pseudomonadota</taxon>
        <taxon>Betaproteobacteria</taxon>
        <taxon>Neisseriales</taxon>
        <taxon>Chromobacteriaceae</taxon>
        <taxon>Paludibacterium</taxon>
    </lineage>
</organism>
<proteinExistence type="inferred from homology"/>
<evidence type="ECO:0000256" key="3">
    <source>
        <dbReference type="ARBA" id="ARBA00022475"/>
    </source>
</evidence>
<evidence type="ECO:0000313" key="11">
    <source>
        <dbReference type="EMBL" id="TDR70750.1"/>
    </source>
</evidence>
<dbReference type="GO" id="GO:0015628">
    <property type="term" value="P:protein secretion by the type II secretion system"/>
    <property type="evidence" value="ECO:0007669"/>
    <property type="project" value="UniProtKB-UniRule"/>
</dbReference>
<accession>A0A4R7AUN0</accession>
<dbReference type="OrthoDB" id="5296572at2"/>
<reference evidence="11 12" key="1">
    <citation type="submission" date="2019-03" db="EMBL/GenBank/DDBJ databases">
        <title>Genomic Encyclopedia of Type Strains, Phase III (KMG-III): the genomes of soil and plant-associated and newly described type strains.</title>
        <authorList>
            <person name="Whitman W."/>
        </authorList>
    </citation>
    <scope>NUCLEOTIDE SEQUENCE [LARGE SCALE GENOMIC DNA]</scope>
    <source>
        <strain evidence="11 12">CECT 8976</strain>
    </source>
</reference>
<dbReference type="Pfam" id="PF07963">
    <property type="entry name" value="N_methyl"/>
    <property type="match status" value="1"/>
</dbReference>
<dbReference type="AlphaFoldDB" id="A0A4R7AUN0"/>
<dbReference type="EMBL" id="SNZP01000021">
    <property type="protein sequence ID" value="TDR70750.1"/>
    <property type="molecule type" value="Genomic_DNA"/>
</dbReference>
<dbReference type="SUPFAM" id="SSF54523">
    <property type="entry name" value="Pili subunits"/>
    <property type="match status" value="1"/>
</dbReference>
<dbReference type="PANTHER" id="PTHR38779:SF2">
    <property type="entry name" value="TYPE II SECRETION SYSTEM PROTEIN I-RELATED"/>
    <property type="match status" value="1"/>
</dbReference>
<dbReference type="NCBIfam" id="TIGR02532">
    <property type="entry name" value="IV_pilin_GFxxxE"/>
    <property type="match status" value="1"/>
</dbReference>
<dbReference type="PROSITE" id="PS00409">
    <property type="entry name" value="PROKAR_NTER_METHYL"/>
    <property type="match status" value="1"/>
</dbReference>
<protein>
    <recommendedName>
        <fullName evidence="9">Type II secretion system protein I</fullName>
        <shortName evidence="9">T2SS minor pseudopilin I</shortName>
    </recommendedName>
</protein>
<dbReference type="Pfam" id="PF02501">
    <property type="entry name" value="T2SSI"/>
    <property type="match status" value="1"/>
</dbReference>
<evidence type="ECO:0000256" key="4">
    <source>
        <dbReference type="ARBA" id="ARBA00022481"/>
    </source>
</evidence>
<dbReference type="Gene3D" id="3.30.1300.30">
    <property type="entry name" value="GSPII I/J protein-like"/>
    <property type="match status" value="1"/>
</dbReference>
<keyword evidence="12" id="KW-1185">Reference proteome</keyword>
<comment type="subcellular location">
    <subcellularLocation>
        <location evidence="1 9">Cell inner membrane</location>
        <topology evidence="1 9">Single-pass membrane protein</topology>
    </subcellularLocation>
</comment>
<feature type="domain" description="Type II secretion system protein GspI C-terminal" evidence="10">
    <location>
        <begin position="40"/>
        <end position="118"/>
    </location>
</feature>
<dbReference type="InterPro" id="IPR010052">
    <property type="entry name" value="T2SS_protein-GspI"/>
</dbReference>
<dbReference type="Proteomes" id="UP000295611">
    <property type="component" value="Unassembled WGS sequence"/>
</dbReference>
<comment type="caution">
    <text evidence="11">The sequence shown here is derived from an EMBL/GenBank/DDBJ whole genome shotgun (WGS) entry which is preliminary data.</text>
</comment>
<dbReference type="NCBIfam" id="TIGR01707">
    <property type="entry name" value="gspI"/>
    <property type="match status" value="1"/>
</dbReference>
<dbReference type="GO" id="GO:0015627">
    <property type="term" value="C:type II protein secretion system complex"/>
    <property type="evidence" value="ECO:0007669"/>
    <property type="project" value="UniProtKB-UniRule"/>
</dbReference>
<dbReference type="RefSeq" id="WP_133684129.1">
    <property type="nucleotide sequence ID" value="NZ_SNZP01000021.1"/>
</dbReference>
<comment type="subunit">
    <text evidence="9">Type II secretion is composed of four main components: the outer membrane complex, the inner membrane complex, the cytoplasmic secretion ATPase and the periplasm-spanning pseudopilus.</text>
</comment>
<keyword evidence="4 9" id="KW-0488">Methylation</keyword>